<dbReference type="Proteomes" id="UP000270296">
    <property type="component" value="Unassembled WGS sequence"/>
</dbReference>
<evidence type="ECO:0000313" key="4">
    <source>
        <dbReference type="WBParaSite" id="SBAD_0000547301-mRNA-1"/>
    </source>
</evidence>
<dbReference type="AlphaFoldDB" id="A0A183INR1"/>
<feature type="region of interest" description="Disordered" evidence="1">
    <location>
        <begin position="15"/>
        <end position="107"/>
    </location>
</feature>
<protein>
    <submittedName>
        <fullName evidence="2 4">Uncharacterized protein</fullName>
    </submittedName>
</protein>
<dbReference type="EMBL" id="UZAM01008868">
    <property type="protein sequence ID" value="VDP06748.1"/>
    <property type="molecule type" value="Genomic_DNA"/>
</dbReference>
<dbReference type="WBParaSite" id="SBAD_0000547301-mRNA-1">
    <property type="protein sequence ID" value="SBAD_0000547301-mRNA-1"/>
    <property type="gene ID" value="SBAD_0000547301"/>
</dbReference>
<evidence type="ECO:0000256" key="1">
    <source>
        <dbReference type="SAM" id="MobiDB-lite"/>
    </source>
</evidence>
<accession>A0A183INR1</accession>
<keyword evidence="3" id="KW-1185">Reference proteome</keyword>
<reference evidence="2 3" key="2">
    <citation type="submission" date="2018-11" db="EMBL/GenBank/DDBJ databases">
        <authorList>
            <consortium name="Pathogen Informatics"/>
        </authorList>
    </citation>
    <scope>NUCLEOTIDE SEQUENCE [LARGE SCALE GENOMIC DNA]</scope>
</reference>
<evidence type="ECO:0000313" key="3">
    <source>
        <dbReference type="Proteomes" id="UP000270296"/>
    </source>
</evidence>
<organism evidence="4">
    <name type="scientific">Soboliphyme baturini</name>
    <dbReference type="NCBI Taxonomy" id="241478"/>
    <lineage>
        <taxon>Eukaryota</taxon>
        <taxon>Metazoa</taxon>
        <taxon>Ecdysozoa</taxon>
        <taxon>Nematoda</taxon>
        <taxon>Enoplea</taxon>
        <taxon>Dorylaimia</taxon>
        <taxon>Dioctophymatida</taxon>
        <taxon>Dioctophymatoidea</taxon>
        <taxon>Soboliphymatidae</taxon>
        <taxon>Soboliphyme</taxon>
    </lineage>
</organism>
<feature type="compositionally biased region" description="Basic and acidic residues" evidence="1">
    <location>
        <begin position="46"/>
        <end position="71"/>
    </location>
</feature>
<name>A0A183INR1_9BILA</name>
<sequence>MRSELILRCKRHARRKNYNMDGGGSHHHAKPVEDEGGRRQPIGFDPSDRSIRSRNSGVERDACGDQPHENQVHNLCMCNGAPNRRLKTTKPRAKKNYNDGGGKFIMS</sequence>
<proteinExistence type="predicted"/>
<reference evidence="4" key="1">
    <citation type="submission" date="2016-06" db="UniProtKB">
        <authorList>
            <consortium name="WormBaseParasite"/>
        </authorList>
    </citation>
    <scope>IDENTIFICATION</scope>
</reference>
<gene>
    <name evidence="2" type="ORF">SBAD_LOCUS5257</name>
</gene>
<feature type="compositionally biased region" description="Basic residues" evidence="1">
    <location>
        <begin position="84"/>
        <end position="95"/>
    </location>
</feature>
<evidence type="ECO:0000313" key="2">
    <source>
        <dbReference type="EMBL" id="VDP06748.1"/>
    </source>
</evidence>